<dbReference type="AlphaFoldDB" id="A0AA36ALW2"/>
<keyword evidence="2" id="KW-1185">Reference proteome</keyword>
<name>A0AA36ALW2_OCTVU</name>
<evidence type="ECO:0000313" key="1">
    <source>
        <dbReference type="EMBL" id="CAI9718600.1"/>
    </source>
</evidence>
<dbReference type="Proteomes" id="UP001162480">
    <property type="component" value="Chromosome 2"/>
</dbReference>
<sequence>MRETTIWEYEERGKILNAHVMWSNILRAKKRTVNNFQATNNDIQTLYELHKDHKTTIDPVTGPPTRPACGANVANNYRISYCLSMIICPLVKMSSDVCDTTEDVLSRINECNHAYDLTGCIIGSMDVVSPYPSTDVDSAVEKCVEVISEGDVQFRGVDTEELGFLLRPTCDNDYLDKPGLICFCPTRLERVKEFFKIREQFYEAEPVGNLNLALKNVIPNVVFAYNFGVKSHYDEVD</sequence>
<dbReference type="EMBL" id="OX597815">
    <property type="protein sequence ID" value="CAI9718600.1"/>
    <property type="molecule type" value="Genomic_DNA"/>
</dbReference>
<protein>
    <submittedName>
        <fullName evidence="1">Uncharacterized protein</fullName>
    </submittedName>
</protein>
<accession>A0AA36ALW2</accession>
<reference evidence="1" key="1">
    <citation type="submission" date="2023-08" db="EMBL/GenBank/DDBJ databases">
        <authorList>
            <person name="Alioto T."/>
            <person name="Alioto T."/>
            <person name="Gomez Garrido J."/>
        </authorList>
    </citation>
    <scope>NUCLEOTIDE SEQUENCE</scope>
</reference>
<proteinExistence type="predicted"/>
<organism evidence="1 2">
    <name type="scientific">Octopus vulgaris</name>
    <name type="common">Common octopus</name>
    <dbReference type="NCBI Taxonomy" id="6645"/>
    <lineage>
        <taxon>Eukaryota</taxon>
        <taxon>Metazoa</taxon>
        <taxon>Spiralia</taxon>
        <taxon>Lophotrochozoa</taxon>
        <taxon>Mollusca</taxon>
        <taxon>Cephalopoda</taxon>
        <taxon>Coleoidea</taxon>
        <taxon>Octopodiformes</taxon>
        <taxon>Octopoda</taxon>
        <taxon>Incirrata</taxon>
        <taxon>Octopodidae</taxon>
        <taxon>Octopus</taxon>
    </lineage>
</organism>
<evidence type="ECO:0000313" key="2">
    <source>
        <dbReference type="Proteomes" id="UP001162480"/>
    </source>
</evidence>
<gene>
    <name evidence="1" type="ORF">OCTVUL_1B001572</name>
</gene>